<evidence type="ECO:0000256" key="1">
    <source>
        <dbReference type="SAM" id="MobiDB-lite"/>
    </source>
</evidence>
<gene>
    <name evidence="3" type="ORF">GRF63_16190</name>
</gene>
<feature type="signal peptide" evidence="2">
    <location>
        <begin position="1"/>
        <end position="23"/>
    </location>
</feature>
<comment type="caution">
    <text evidence="3">The sequence shown here is derived from an EMBL/GenBank/DDBJ whole genome shotgun (WGS) entry which is preliminary data.</text>
</comment>
<proteinExistence type="predicted"/>
<evidence type="ECO:0000256" key="2">
    <source>
        <dbReference type="SAM" id="SignalP"/>
    </source>
</evidence>
<name>A0A844XHY8_9SPHN</name>
<feature type="compositionally biased region" description="Basic and acidic residues" evidence="1">
    <location>
        <begin position="522"/>
        <end position="541"/>
    </location>
</feature>
<dbReference type="AlphaFoldDB" id="A0A844XHY8"/>
<dbReference type="Gene3D" id="1.25.40.10">
    <property type="entry name" value="Tetratricopeptide repeat domain"/>
    <property type="match status" value="1"/>
</dbReference>
<sequence>MMKRALAALAATTSLALAPAAFAADWFRAETEHFIVYAEDDQDDTVEFAQDLERLDEVLSLFTGVKTDAEPLPESSKVTVFRFGETSDMSVLLAGNRNTGVGGFFIGRANGSVAFVPRQRNKRRDRSLRNAIDEDMMLDPKATLFHEYVHYFMFQHADAPYPLWYSEGFAELFSNLEFNEDDFVIGDVPTWRSASLTTIPIDLEKTFDPPARGDRTTVGRTYAHGWLIASHLNLNPERRGQMSEYMVAIGEGLSPMEAAERAFGDLDVLHDELEEFRRGAARTLRVPYAVNAEPEVEVRKLNEAQAARMETMIKSKRGVDEDRAERVVREARKLVAQYPQSPEVLLTATEAEFDARNYNEAERLASQLLALDPQSTEAANFYAAVALRRSFEDPSQLAEARSRFAAANKLETDHAFPLYGYYLTYLFDESQPIPDQAKIALEAAFSYAPFDINVRQALIHMLLKEDRANEARIVGASFLNDNSGYSCMLRKKFDEYSAGDKEPLLEEVRPDHPGDYMDEAAQEARQKETEAEIEKYGCETD</sequence>
<reference evidence="3 4" key="2">
    <citation type="submission" date="2020-02" db="EMBL/GenBank/DDBJ databases">
        <title>Erythrobacter dongmakensis sp. nov., isolated from a tidal mudflat.</title>
        <authorList>
            <person name="Kim I.S."/>
        </authorList>
    </citation>
    <scope>NUCLEOTIDE SEQUENCE [LARGE SCALE GENOMIC DNA]</scope>
    <source>
        <strain evidence="3 4">GH3-10</strain>
    </source>
</reference>
<protein>
    <recommendedName>
        <fullName evidence="5">DUF1570 domain-containing protein</fullName>
    </recommendedName>
</protein>
<keyword evidence="4" id="KW-1185">Reference proteome</keyword>
<feature type="region of interest" description="Disordered" evidence="1">
    <location>
        <begin position="500"/>
        <end position="541"/>
    </location>
</feature>
<feature type="chain" id="PRO_5032299721" description="DUF1570 domain-containing protein" evidence="2">
    <location>
        <begin position="24"/>
        <end position="541"/>
    </location>
</feature>
<organism evidence="3 4">
    <name type="scientific">Aurantiacibacter rhizosphaerae</name>
    <dbReference type="NCBI Taxonomy" id="2691582"/>
    <lineage>
        <taxon>Bacteria</taxon>
        <taxon>Pseudomonadati</taxon>
        <taxon>Pseudomonadota</taxon>
        <taxon>Alphaproteobacteria</taxon>
        <taxon>Sphingomonadales</taxon>
        <taxon>Erythrobacteraceae</taxon>
        <taxon>Aurantiacibacter</taxon>
    </lineage>
</organism>
<accession>A0A844XHY8</accession>
<keyword evidence="2" id="KW-0732">Signal</keyword>
<dbReference type="RefSeq" id="WP_160487094.1">
    <property type="nucleotide sequence ID" value="NZ_WUBR01000004.1"/>
</dbReference>
<reference evidence="3 4" key="1">
    <citation type="submission" date="2019-12" db="EMBL/GenBank/DDBJ databases">
        <authorList>
            <person name="Lee S.D."/>
        </authorList>
    </citation>
    <scope>NUCLEOTIDE SEQUENCE [LARGE SCALE GENOMIC DNA]</scope>
    <source>
        <strain evidence="3 4">GH3-10</strain>
    </source>
</reference>
<dbReference type="InterPro" id="IPR011990">
    <property type="entry name" value="TPR-like_helical_dom_sf"/>
</dbReference>
<evidence type="ECO:0000313" key="3">
    <source>
        <dbReference type="EMBL" id="MWV29440.1"/>
    </source>
</evidence>
<dbReference type="SUPFAM" id="SSF48452">
    <property type="entry name" value="TPR-like"/>
    <property type="match status" value="1"/>
</dbReference>
<dbReference type="EMBL" id="WUBR01000004">
    <property type="protein sequence ID" value="MWV29440.1"/>
    <property type="molecule type" value="Genomic_DNA"/>
</dbReference>
<evidence type="ECO:0008006" key="5">
    <source>
        <dbReference type="Google" id="ProtNLM"/>
    </source>
</evidence>
<evidence type="ECO:0000313" key="4">
    <source>
        <dbReference type="Proteomes" id="UP000461409"/>
    </source>
</evidence>
<dbReference type="Proteomes" id="UP000461409">
    <property type="component" value="Unassembled WGS sequence"/>
</dbReference>
<feature type="compositionally biased region" description="Basic and acidic residues" evidence="1">
    <location>
        <begin position="500"/>
        <end position="515"/>
    </location>
</feature>